<keyword evidence="2" id="KW-0223">Dioxygenase</keyword>
<dbReference type="GO" id="GO:0006979">
    <property type="term" value="P:response to oxidative stress"/>
    <property type="evidence" value="ECO:0007669"/>
    <property type="project" value="InterPro"/>
</dbReference>
<dbReference type="InterPro" id="IPR019791">
    <property type="entry name" value="Haem_peroxidase_animal"/>
</dbReference>
<protein>
    <submittedName>
        <fullName evidence="6">Heme peroxidase</fullName>
    </submittedName>
</protein>
<dbReference type="SUPFAM" id="SSF48113">
    <property type="entry name" value="Heme-dependent peroxidases"/>
    <property type="match status" value="1"/>
</dbReference>
<dbReference type="InterPro" id="IPR034812">
    <property type="entry name" value="Ppo-like_N"/>
</dbReference>
<evidence type="ECO:0000313" key="7">
    <source>
        <dbReference type="Proteomes" id="UP000250140"/>
    </source>
</evidence>
<dbReference type="OrthoDB" id="823504at2759"/>
<dbReference type="PANTHER" id="PTHR11903">
    <property type="entry name" value="PROSTAGLANDIN G/H SYNTHASE"/>
    <property type="match status" value="1"/>
</dbReference>
<dbReference type="Gene3D" id="1.10.630.10">
    <property type="entry name" value="Cytochrome P450"/>
    <property type="match status" value="1"/>
</dbReference>
<dbReference type="GO" id="GO:0020037">
    <property type="term" value="F:heme binding"/>
    <property type="evidence" value="ECO:0007669"/>
    <property type="project" value="InterPro"/>
</dbReference>
<dbReference type="GO" id="GO:0016705">
    <property type="term" value="F:oxidoreductase activity, acting on paired donors, with incorporation or reduction of molecular oxygen"/>
    <property type="evidence" value="ECO:0007669"/>
    <property type="project" value="InterPro"/>
</dbReference>
<dbReference type="AlphaFoldDB" id="A0A8E2FAK9"/>
<organism evidence="6 7">
    <name type="scientific">Glonium stellatum</name>
    <dbReference type="NCBI Taxonomy" id="574774"/>
    <lineage>
        <taxon>Eukaryota</taxon>
        <taxon>Fungi</taxon>
        <taxon>Dikarya</taxon>
        <taxon>Ascomycota</taxon>
        <taxon>Pezizomycotina</taxon>
        <taxon>Dothideomycetes</taxon>
        <taxon>Pleosporomycetidae</taxon>
        <taxon>Gloniales</taxon>
        <taxon>Gloniaceae</taxon>
        <taxon>Glonium</taxon>
    </lineage>
</organism>
<keyword evidence="3" id="KW-0560">Oxidoreductase</keyword>
<dbReference type="GO" id="GO:0004497">
    <property type="term" value="F:monooxygenase activity"/>
    <property type="evidence" value="ECO:0007669"/>
    <property type="project" value="InterPro"/>
</dbReference>
<dbReference type="GO" id="GO:0005506">
    <property type="term" value="F:iron ion binding"/>
    <property type="evidence" value="ECO:0007669"/>
    <property type="project" value="InterPro"/>
</dbReference>
<name>A0A8E2FAK9_9PEZI</name>
<keyword evidence="5" id="KW-0175">Coiled coil</keyword>
<feature type="coiled-coil region" evidence="5">
    <location>
        <begin position="437"/>
        <end position="476"/>
    </location>
</feature>
<keyword evidence="1" id="KW-0479">Metal-binding</keyword>
<evidence type="ECO:0000256" key="5">
    <source>
        <dbReference type="SAM" id="Coils"/>
    </source>
</evidence>
<evidence type="ECO:0000256" key="1">
    <source>
        <dbReference type="ARBA" id="ARBA00022723"/>
    </source>
</evidence>
<dbReference type="EMBL" id="KV748727">
    <property type="protein sequence ID" value="OCL13403.1"/>
    <property type="molecule type" value="Genomic_DNA"/>
</dbReference>
<dbReference type="Proteomes" id="UP000250140">
    <property type="component" value="Unassembled WGS sequence"/>
</dbReference>
<accession>A0A8E2FAK9</accession>
<dbReference type="CDD" id="cd09817">
    <property type="entry name" value="linoleate_diol_synthase_like"/>
    <property type="match status" value="1"/>
</dbReference>
<dbReference type="GO" id="GO:0004601">
    <property type="term" value="F:peroxidase activity"/>
    <property type="evidence" value="ECO:0007669"/>
    <property type="project" value="UniProtKB-KW"/>
</dbReference>
<dbReference type="GO" id="GO:0006631">
    <property type="term" value="P:fatty acid metabolic process"/>
    <property type="evidence" value="ECO:0007669"/>
    <property type="project" value="UniProtKB-ARBA"/>
</dbReference>
<evidence type="ECO:0000256" key="4">
    <source>
        <dbReference type="ARBA" id="ARBA00023004"/>
    </source>
</evidence>
<keyword evidence="7" id="KW-1185">Reference proteome</keyword>
<dbReference type="InterPro" id="IPR050783">
    <property type="entry name" value="Oxylipin_biosynth_metab"/>
</dbReference>
<dbReference type="Pfam" id="PF03098">
    <property type="entry name" value="An_peroxidase"/>
    <property type="match status" value="2"/>
</dbReference>
<evidence type="ECO:0000313" key="6">
    <source>
        <dbReference type="EMBL" id="OCL13403.1"/>
    </source>
</evidence>
<keyword evidence="6" id="KW-0575">Peroxidase</keyword>
<sequence>MFGRKPEPAYNFHNDESLHDQTPETLGLLKSLPDTLPAITEYLTNGLGEDGKRAAIAKLPLNHPASKALMEFGVRHYWGSMLHPPLSYRGDAFQYRSADGADNSILHPQLGKAGLPYAKSVPGKAGIHGARPDPGDLFDMLLACEDEVESSSGFSSMLLYHATIIIHDIFRTNAEDKNISDTSSYLDLSPLYGIDKANQDTVRQFKLGLLKPDSFAETRLLAQPPGVCMYLIMYNRFHNYCAKQLLEINENGKFSLRVPEHSDAWKKLPEETQKAMKAKQDEDLFQTARLITCGMYINISIHDYLRCLMGFHGKDTAWTLDPRIEIPGRTDKTGVPRGIGNQVSVEFNLLYRFHSPISKRDRRWSKEAFKGWLSGPLKAGKITEKQIEEGDIPVSLIKDFIDQNQKSKKKVEGPKESEDLKPKELKFPKELKDPKDLKVLEELIEDVRCKCAELKRKKAELMKKEEEEHLKEEKTSEHLPEGLELVRIDESGKKIYKWNRDKTGKFDDAQLVAELVQVMEDPICQFGALNVPKIFRPIEILGILQARKWHFFGLPKHKTFEDINTDPKIIDALRDLYEDPDMVELYPGLMCEGNGRCLDPGTNGPNGTTALWAGVFCDAVTLVRSDRFYTVDWNVGSLTAWGMREVTSDPEVMKGSVFHRLFQRAFPGYFKNNSVHMWQPFYTPTKNIVLAKEQNYLSQLDISDLAKDSANGGKAYNSLSQPDVSDLVKHIANGGKVHRKLVSNPPTKKTKLAEVARPMRIELISNYSEIQDKILGTMKDQFRNPGITDTEVLPKGSLGDMIAESKDFGKALDVLQQVITKQTPAMFLEYFVGMSKAITAREQRKFQKVEIESKLEQVYQIDVVKDYAIPIITRFVADLLGFWDNIKTEQHTDRPYNENQIYQHINNYQSFKAYESDETTLWKRRVAFKKSIEFLKNQAEHGAEQARVGIFGRFTARNLKTAGDDDYVVNVRQFGVDASRKLSAELGGPTEAAAVMLAIALDAAHKTVMMFTEVLACYIDHPHEDKPDMTHWSNIQELAYQDTPKSIEQLKLYVLEAQRIRVDLPLVRIYCPSNGEPIEMKVANEGESQKDGKEIKTVKLKKGHTILLDLKAAQKETNLFPCPDTIRLDRTPKDYLIYGYDANSRFDTKQLTLIALTGMLKYIAKLKELRVAHDKLGRLKSVKAITGVEQSMTEQYMTVQWDRLTPFPTTWNLRFNGEGRGIYSGRDNADQGHGMNQVYRYPTTCPAGGSYRSGS</sequence>
<dbReference type="InterPro" id="IPR037120">
    <property type="entry name" value="Haem_peroxidase_sf_animal"/>
</dbReference>
<gene>
    <name evidence="6" type="ORF">AOQ84DRAFT_385429</name>
</gene>
<dbReference type="PRINTS" id="PR00457">
    <property type="entry name" value="ANPEROXIDASE"/>
</dbReference>
<proteinExistence type="predicted"/>
<dbReference type="InterPro" id="IPR010255">
    <property type="entry name" value="Haem_peroxidase_sf"/>
</dbReference>
<dbReference type="PANTHER" id="PTHR11903:SF13">
    <property type="entry name" value="LINOLEATE 10R-LIPOXYGENASE"/>
    <property type="match status" value="1"/>
</dbReference>
<dbReference type="InterPro" id="IPR036396">
    <property type="entry name" value="Cyt_P450_sf"/>
</dbReference>
<keyword evidence="4" id="KW-0408">Iron</keyword>
<dbReference type="Gene3D" id="1.10.640.10">
    <property type="entry name" value="Haem peroxidase domain superfamily, animal type"/>
    <property type="match status" value="2"/>
</dbReference>
<dbReference type="PROSITE" id="PS50292">
    <property type="entry name" value="PEROXIDASE_3"/>
    <property type="match status" value="1"/>
</dbReference>
<evidence type="ECO:0000256" key="2">
    <source>
        <dbReference type="ARBA" id="ARBA00022964"/>
    </source>
</evidence>
<reference evidence="6 7" key="1">
    <citation type="journal article" date="2016" name="Nat. Commun.">
        <title>Ectomycorrhizal ecology is imprinted in the genome of the dominant symbiotic fungus Cenococcum geophilum.</title>
        <authorList>
            <consortium name="DOE Joint Genome Institute"/>
            <person name="Peter M."/>
            <person name="Kohler A."/>
            <person name="Ohm R.A."/>
            <person name="Kuo A."/>
            <person name="Krutzmann J."/>
            <person name="Morin E."/>
            <person name="Arend M."/>
            <person name="Barry K.W."/>
            <person name="Binder M."/>
            <person name="Choi C."/>
            <person name="Clum A."/>
            <person name="Copeland A."/>
            <person name="Grisel N."/>
            <person name="Haridas S."/>
            <person name="Kipfer T."/>
            <person name="LaButti K."/>
            <person name="Lindquist E."/>
            <person name="Lipzen A."/>
            <person name="Maire R."/>
            <person name="Meier B."/>
            <person name="Mihaltcheva S."/>
            <person name="Molinier V."/>
            <person name="Murat C."/>
            <person name="Poggeler S."/>
            <person name="Quandt C.A."/>
            <person name="Sperisen C."/>
            <person name="Tritt A."/>
            <person name="Tisserant E."/>
            <person name="Crous P.W."/>
            <person name="Henrissat B."/>
            <person name="Nehls U."/>
            <person name="Egli S."/>
            <person name="Spatafora J.W."/>
            <person name="Grigoriev I.V."/>
            <person name="Martin F.M."/>
        </authorList>
    </citation>
    <scope>NUCLEOTIDE SEQUENCE [LARGE SCALE GENOMIC DNA]</scope>
    <source>
        <strain evidence="6 7">CBS 207.34</strain>
    </source>
</reference>
<evidence type="ECO:0000256" key="3">
    <source>
        <dbReference type="ARBA" id="ARBA00023002"/>
    </source>
</evidence>
<dbReference type="GO" id="GO:0051213">
    <property type="term" value="F:dioxygenase activity"/>
    <property type="evidence" value="ECO:0007669"/>
    <property type="project" value="UniProtKB-KW"/>
</dbReference>